<dbReference type="InterPro" id="IPR006860">
    <property type="entry name" value="FecR"/>
</dbReference>
<evidence type="ECO:0000256" key="1">
    <source>
        <dbReference type="SAM" id="Phobius"/>
    </source>
</evidence>
<dbReference type="OrthoDB" id="1452822at2"/>
<feature type="domain" description="FecR protein" evidence="2">
    <location>
        <begin position="125"/>
        <end position="209"/>
    </location>
</feature>
<dbReference type="Proteomes" id="UP000199072">
    <property type="component" value="Unassembled WGS sequence"/>
</dbReference>
<dbReference type="Gene3D" id="2.60.120.1440">
    <property type="match status" value="1"/>
</dbReference>
<evidence type="ECO:0000259" key="2">
    <source>
        <dbReference type="Pfam" id="PF04773"/>
    </source>
</evidence>
<dbReference type="EMBL" id="FNAI01000001">
    <property type="protein sequence ID" value="SDD19210.1"/>
    <property type="molecule type" value="Genomic_DNA"/>
</dbReference>
<keyword evidence="1" id="KW-1133">Transmembrane helix</keyword>
<dbReference type="Pfam" id="PF04773">
    <property type="entry name" value="FecR"/>
    <property type="match status" value="1"/>
</dbReference>
<reference evidence="4 5" key="1">
    <citation type="submission" date="2016-10" db="EMBL/GenBank/DDBJ databases">
        <authorList>
            <person name="de Groot N.N."/>
        </authorList>
    </citation>
    <scope>NUCLEOTIDE SEQUENCE [LARGE SCALE GENOMIC DNA]</scope>
    <source>
        <strain evidence="4 5">47C3B</strain>
    </source>
</reference>
<dbReference type="GO" id="GO:0016989">
    <property type="term" value="F:sigma factor antagonist activity"/>
    <property type="evidence" value="ECO:0007669"/>
    <property type="project" value="TreeGrafter"/>
</dbReference>
<dbReference type="InterPro" id="IPR012373">
    <property type="entry name" value="Ferrdict_sens_TM"/>
</dbReference>
<keyword evidence="1" id="KW-0472">Membrane</keyword>
<dbReference type="PIRSF" id="PIRSF018266">
    <property type="entry name" value="FecR"/>
    <property type="match status" value="1"/>
</dbReference>
<dbReference type="InterPro" id="IPR032508">
    <property type="entry name" value="FecR_C"/>
</dbReference>
<feature type="transmembrane region" description="Helical" evidence="1">
    <location>
        <begin position="90"/>
        <end position="111"/>
    </location>
</feature>
<evidence type="ECO:0000259" key="3">
    <source>
        <dbReference type="Pfam" id="PF16344"/>
    </source>
</evidence>
<sequence length="322" mass="36066">MKKDTSEDILIKYILGEASPDERATVDAWVASSPANTKKLDDVRVILESSKRLAQVSPLHETEAWEHFKELRSKSTQQAKVVPIPPRTNWLRIAAAIVFLIGGSWIAYSLYGPEKVINIQATNTVRIITLPDSSMVYINKNSSISYTGSYSKRREIKLTGEAFFDVKHNEQVPFSVSVNGITVKDIGTAFNIKSGAASTEVIVESGIVEVRKSSSAVRLNPQDRVTIKPGDKVLKVEKNTELLYNYYTNRVFIANKTPLWQLVDVLNKAYNVNIKIENNAIRNYPMSLTIKQDIALDKILNVLKTSNPEMQVIKTDQGIILK</sequence>
<keyword evidence="1" id="KW-0812">Transmembrane</keyword>
<dbReference type="Gene3D" id="3.55.50.30">
    <property type="match status" value="1"/>
</dbReference>
<feature type="domain" description="Protein FecR C-terminal" evidence="3">
    <location>
        <begin position="252"/>
        <end position="308"/>
    </location>
</feature>
<dbReference type="PANTHER" id="PTHR30273">
    <property type="entry name" value="PERIPLASMIC SIGNAL SENSOR AND SIGMA FACTOR ACTIVATOR FECR-RELATED"/>
    <property type="match status" value="1"/>
</dbReference>
<keyword evidence="5" id="KW-1185">Reference proteome</keyword>
<organism evidence="4 5">
    <name type="scientific">Mucilaginibacter pineti</name>
    <dbReference type="NCBI Taxonomy" id="1391627"/>
    <lineage>
        <taxon>Bacteria</taxon>
        <taxon>Pseudomonadati</taxon>
        <taxon>Bacteroidota</taxon>
        <taxon>Sphingobacteriia</taxon>
        <taxon>Sphingobacteriales</taxon>
        <taxon>Sphingobacteriaceae</taxon>
        <taxon>Mucilaginibacter</taxon>
    </lineage>
</organism>
<protein>
    <submittedName>
        <fullName evidence="4">FecR family protein</fullName>
    </submittedName>
</protein>
<dbReference type="RefSeq" id="WP_091142145.1">
    <property type="nucleotide sequence ID" value="NZ_FNAI01000001.1"/>
</dbReference>
<dbReference type="AlphaFoldDB" id="A0A1G6SQN5"/>
<dbReference type="STRING" id="1391627.SAMN05216464_10113"/>
<dbReference type="PANTHER" id="PTHR30273:SF2">
    <property type="entry name" value="PROTEIN FECR"/>
    <property type="match status" value="1"/>
</dbReference>
<name>A0A1G6SQN5_9SPHI</name>
<dbReference type="Pfam" id="PF16344">
    <property type="entry name" value="FecR_C"/>
    <property type="match status" value="1"/>
</dbReference>
<gene>
    <name evidence="4" type="ORF">SAMN05216464_10113</name>
</gene>
<accession>A0A1G6SQN5</accession>
<proteinExistence type="predicted"/>
<evidence type="ECO:0000313" key="4">
    <source>
        <dbReference type="EMBL" id="SDD19210.1"/>
    </source>
</evidence>
<evidence type="ECO:0000313" key="5">
    <source>
        <dbReference type="Proteomes" id="UP000199072"/>
    </source>
</evidence>